<dbReference type="EMBL" id="JAVLAO010000001">
    <property type="protein sequence ID" value="MDT7040367.1"/>
    <property type="molecule type" value="Genomic_DNA"/>
</dbReference>
<dbReference type="KEGG" id="lpg:BB562_00970"/>
<dbReference type="PANTHER" id="PTHR46558:SF11">
    <property type="entry name" value="HTH-TYPE TRANSCRIPTIONAL REGULATOR XRE"/>
    <property type="match status" value="1"/>
</dbReference>
<reference evidence="4" key="1">
    <citation type="submission" date="2023-08" db="EMBL/GenBank/DDBJ databases">
        <authorList>
            <person name="Page C.A."/>
            <person name="Perez-Diaz I.M."/>
        </authorList>
    </citation>
    <scope>NUCLEOTIDE SEQUENCE</scope>
    <source>
        <strain evidence="4">1.8.9</strain>
    </source>
</reference>
<dbReference type="PANTHER" id="PTHR46558">
    <property type="entry name" value="TRACRIPTIONAL REGULATORY PROTEIN-RELATED-RELATED"/>
    <property type="match status" value="1"/>
</dbReference>
<name>A0AAW8WK96_LACPE</name>
<dbReference type="Pfam" id="PF01381">
    <property type="entry name" value="HTH_3"/>
    <property type="match status" value="1"/>
</dbReference>
<proteinExistence type="predicted"/>
<dbReference type="GO" id="GO:0003677">
    <property type="term" value="F:DNA binding"/>
    <property type="evidence" value="ECO:0007669"/>
    <property type="project" value="UniProtKB-KW"/>
</dbReference>
<feature type="transmembrane region" description="Helical" evidence="2">
    <location>
        <begin position="102"/>
        <end position="123"/>
    </location>
</feature>
<accession>A0AAW8WK96</accession>
<dbReference type="AlphaFoldDB" id="A0AAW8WK96"/>
<dbReference type="PROSITE" id="PS50943">
    <property type="entry name" value="HTH_CROC1"/>
    <property type="match status" value="1"/>
</dbReference>
<keyword evidence="1" id="KW-0238">DNA-binding</keyword>
<evidence type="ECO:0000256" key="1">
    <source>
        <dbReference type="ARBA" id="ARBA00023125"/>
    </source>
</evidence>
<dbReference type="SUPFAM" id="SSF47413">
    <property type="entry name" value="lambda repressor-like DNA-binding domains"/>
    <property type="match status" value="1"/>
</dbReference>
<evidence type="ECO:0000313" key="5">
    <source>
        <dbReference type="Proteomes" id="UP001263852"/>
    </source>
</evidence>
<evidence type="ECO:0000259" key="3">
    <source>
        <dbReference type="PROSITE" id="PS50943"/>
    </source>
</evidence>
<feature type="domain" description="HTH cro/C1-type" evidence="3">
    <location>
        <begin position="6"/>
        <end position="60"/>
    </location>
</feature>
<sequence>MISEQLKKYRHNAQLSQDDVARALNVSRQAVSRWENQRTYPDIDNLVRLGKLYSVPVDTLLSEDVDIQKGLSHNNEHINDLKKASPFLKRNLYNAQDESMELMILVLVSGIVPLMGILITVYIALRNNKFNRLYIWIYVAATIVFIYSFVNCAMSIYDLFFTNFHLHVNVS</sequence>
<dbReference type="InterPro" id="IPR001387">
    <property type="entry name" value="Cro/C1-type_HTH"/>
</dbReference>
<feature type="transmembrane region" description="Helical" evidence="2">
    <location>
        <begin position="135"/>
        <end position="157"/>
    </location>
</feature>
<protein>
    <submittedName>
        <fullName evidence="4">Helix-turn-helix transcriptional regulator</fullName>
    </submittedName>
</protein>
<organism evidence="4 5">
    <name type="scientific">Lactiplantibacillus pentosus</name>
    <name type="common">Lactobacillus pentosus</name>
    <dbReference type="NCBI Taxonomy" id="1589"/>
    <lineage>
        <taxon>Bacteria</taxon>
        <taxon>Bacillati</taxon>
        <taxon>Bacillota</taxon>
        <taxon>Bacilli</taxon>
        <taxon>Lactobacillales</taxon>
        <taxon>Lactobacillaceae</taxon>
        <taxon>Lactiplantibacillus</taxon>
    </lineage>
</organism>
<dbReference type="Gene3D" id="1.10.260.40">
    <property type="entry name" value="lambda repressor-like DNA-binding domains"/>
    <property type="match status" value="1"/>
</dbReference>
<evidence type="ECO:0000313" key="4">
    <source>
        <dbReference type="EMBL" id="MDT7040367.1"/>
    </source>
</evidence>
<keyword evidence="2" id="KW-0472">Membrane</keyword>
<dbReference type="Proteomes" id="UP001263852">
    <property type="component" value="Unassembled WGS sequence"/>
</dbReference>
<dbReference type="CDD" id="cd00093">
    <property type="entry name" value="HTH_XRE"/>
    <property type="match status" value="1"/>
</dbReference>
<dbReference type="InterPro" id="IPR010982">
    <property type="entry name" value="Lambda_DNA-bd_dom_sf"/>
</dbReference>
<keyword evidence="2" id="KW-1133">Transmembrane helix</keyword>
<keyword evidence="2" id="KW-0812">Transmembrane</keyword>
<evidence type="ECO:0000256" key="2">
    <source>
        <dbReference type="SAM" id="Phobius"/>
    </source>
</evidence>
<gene>
    <name evidence="4" type="ORF">RI555_15600</name>
</gene>
<comment type="caution">
    <text evidence="4">The sequence shown here is derived from an EMBL/GenBank/DDBJ whole genome shotgun (WGS) entry which is preliminary data.</text>
</comment>
<dbReference type="SMART" id="SM00530">
    <property type="entry name" value="HTH_XRE"/>
    <property type="match status" value="1"/>
</dbReference>
<dbReference type="RefSeq" id="WP_158296949.1">
    <property type="nucleotide sequence ID" value="NZ_BOUG01000021.1"/>
</dbReference>